<feature type="transmembrane region" description="Helical" evidence="3">
    <location>
        <begin position="1357"/>
        <end position="1378"/>
    </location>
</feature>
<keyword evidence="6" id="KW-1185">Reference proteome</keyword>
<feature type="compositionally biased region" description="Low complexity" evidence="2">
    <location>
        <begin position="2812"/>
        <end position="2821"/>
    </location>
</feature>
<feature type="transmembrane region" description="Helical" evidence="3">
    <location>
        <begin position="851"/>
        <end position="872"/>
    </location>
</feature>
<feature type="transmembrane region" description="Helical" evidence="3">
    <location>
        <begin position="20"/>
        <end position="48"/>
    </location>
</feature>
<feature type="transmembrane region" description="Helical" evidence="3">
    <location>
        <begin position="892"/>
        <end position="916"/>
    </location>
</feature>
<dbReference type="EMBL" id="MCFA01000004">
    <property type="protein sequence ID" value="ORY18988.1"/>
    <property type="molecule type" value="Genomic_DNA"/>
</dbReference>
<feature type="transmembrane region" description="Helical" evidence="3">
    <location>
        <begin position="1018"/>
        <end position="1038"/>
    </location>
</feature>
<evidence type="ECO:0000259" key="4">
    <source>
        <dbReference type="Pfam" id="PF00534"/>
    </source>
</evidence>
<keyword evidence="5" id="KW-0808">Transferase</keyword>
<name>A0A1Y2A904_9PLEO</name>
<feature type="transmembrane region" description="Helical" evidence="3">
    <location>
        <begin position="928"/>
        <end position="952"/>
    </location>
</feature>
<dbReference type="PANTHER" id="PTHR12526:SF604">
    <property type="entry name" value="TRANSFERASE, PUTATIVE (AFU_ORTHOLOGUE AFUA_4G14070)-RELATED"/>
    <property type="match status" value="1"/>
</dbReference>
<evidence type="ECO:0000256" key="2">
    <source>
        <dbReference type="SAM" id="MobiDB-lite"/>
    </source>
</evidence>
<feature type="transmembrane region" description="Helical" evidence="3">
    <location>
        <begin position="1275"/>
        <end position="1296"/>
    </location>
</feature>
<dbReference type="GO" id="GO:0016740">
    <property type="term" value="F:transferase activity"/>
    <property type="evidence" value="ECO:0007669"/>
    <property type="project" value="UniProtKB-KW"/>
</dbReference>
<evidence type="ECO:0000313" key="5">
    <source>
        <dbReference type="EMBL" id="ORY18988.1"/>
    </source>
</evidence>
<dbReference type="PANTHER" id="PTHR12526">
    <property type="entry name" value="GLYCOSYLTRANSFERASE"/>
    <property type="match status" value="1"/>
</dbReference>
<feature type="region of interest" description="Disordered" evidence="2">
    <location>
        <begin position="2805"/>
        <end position="2835"/>
    </location>
</feature>
<evidence type="ECO:0000256" key="3">
    <source>
        <dbReference type="SAM" id="Phobius"/>
    </source>
</evidence>
<keyword evidence="1" id="KW-0328">Glycosyltransferase</keyword>
<dbReference type="OrthoDB" id="2582433at2759"/>
<evidence type="ECO:0000313" key="6">
    <source>
        <dbReference type="Proteomes" id="UP000193144"/>
    </source>
</evidence>
<sequence>MKTEYLGLSAVGWHTMIDSWWSKVLAGFLLANVVLGSLYIVYRVVVWIEKFLIKRRSKVVVPASVARCLARLKRDTKQKSLKITTSEELKSFGVFLGGFSSPPSFAQQRLLSQWDVVVLNPLEEKVLEALSNCQSKTKHTIGRVDLCTVVNSERSSSNDEVVRSLHLVAQTVSTHFEDPESGNSPFTGILLAGFQGHFQPAVLNEVVSYLNALGFDVWLELALPDYLPERYSREVRMESIRGIVYRNGTIRPDGGIQDYFQMSEMRAAMRTIAAQRVPHGPPIMMWETVEDSTPIDYAVVQRSFNWCSYNSALLWIGTTSALTNAAAETTQMVTSKPLGALMWLKGDDNMKAHDIWRSNDNISKMPCMDDSIYDSLESFIPGLRAKLRLIPPEEKNRRHSDESLVSRLEWKSHINSHMWINPLSVSAEGEDFTGLGCFHLGLQVTAREFDDILRMQRHLKDLDLLQRMSQTHLRQISSQLQALQDAHSPGAVSPMFQAVKDLLDLLATTSDDGESLIQVYVGLHSGFQTSSGIQFWGLYDIDPSSGVLYIYLSSKSQDRTGTLLHTFLSSRGFSRTECFTAEAELAMSEQHSGLSDTWMLPTRLVHDLQSLTPAETLLFLKRLTLFGGKADFDLLARIRACCNHQLLDVPTLNQLRALASNGYLRGEILEEDLVMARLAWLDERECWRPKTMAAVSVFKDVQVRLLGVLMGGETELLGKLSVAIQVIVQKGQIDGGADIFALAVFSAFRKLALDEVYLEVLDRNPYPNHTTIQAGCFAENFALGSRCDSFFDMTPMCLARIISDRYRAYYMKHQPPPREEGFTELPTAYAAMQVDLDPQNGEEELPSYYQFTFFGIFAVPALLDVMLLTTIGRGLYLTTFMSSTEKTIATTALMLALLLCGGFGTWISSGGCYYFYANAFPAMNMFVLTRFTAGLAVGLVFGVGGMIGVIVVKGILSGLVFLFYFVMLTTYLLTLSVLSIYQLPGSRFQSGRTVIVTCIPILFISPVVTLFLQHDIAVYLSVLTVFLFSLLLGCRKIISQWSTWYLNIPSVTDTEVINWYTKTRKASHSVDSPEEVDEDSLMPKARNALHAAVLKECDRSSWTKSTTDSLVSKLANGYYATMFLMRWFSKHKRTRMPLPYSSTWNLTLGAALENMTNMQKGLKLHNAFLHWRHTGADVFSGVLYFVVALLDKWTALVTGGDLVGLSAASSVEYHLAIGFGLCYYLIGAVSLDTVSQPLWSAANENTVQRIPSLKFLRQATKNDARARRVLYWTSLGKFFLLHLWGMAVTAALMWVFESSRNATTMYLAYVGAYTGLLWYQYNKIYCANEGAKSLIAATIFGLPTGIVLHRYLPNLAYSGVIGLAVATWIAAFHSMWLAKIGWPTAKVSTKNGSSSDIDDKNNTARYSTGALEPYPELSQATLSRIFDAVSALPDDQRYRLDPSQHPGLRIVELLQSQMHSKMPEFLQRSFPAGDDLLRQVIELWGTGKTMVELVSERHVPQPEQNIRSISLKSGDTLYLFVIVGPDVTGDLSTLNVDRNWRMIAEAVVQSTLEMHIGLSHDHSVLAELLIVDHLDDAEPSIPEGVRRQLSSCVERSRVINNSDLISLRYLLLGLDCEREWDNLPSGVRSYLLQRSLQRQAPLDADDEDYLRSKLLTDDCSDLEEHVARCDLADNLARSILNYAKALDANCPPDEDDADGQNSNWEKLVSSFPSAKAKDSGSLLYLFKLMSTRLHQKLYNCIKFLVLSLTADPEFQRELNYKINGTLLRWPLTFFLNGLWSYCKALQSLLFPLVLLHGRDSISRLHSNMKGTKTIIEKNKIVIESVNGPSTCFFAIQPDKSLRLAQYAGRHDTEPTEPKQLMAVNTYTDKLVLRRREEYNKQAIANAFEYDYPVGKNSRSKLPLQRRCVDGDMRGQLVQYDYRGYIYSGSATRGVNSFQFTYWYRRNAKFEDELLRGEYVFPHITIKVLWSMPPKNHPERLDEWIPFKTVTEATFIQGSDTYHASWGYDHKFHPEVSTTLNDQPVETPPMISEDWFKVLQKPSNCGFLSDNPLLSFSSIKTNPLTRLLRLNIKRYPISTSHARNQLWKAWKGGKDLDAITARWLDERLLRSDHSLKTYWRNRDMGRLGAAKAYLDQQADTIMARVDVAPEISSWTHIAFKISDLYGFGQGGDAKINTRTVSTQWGDSDNELHILAMDTSTWPNEPGGVSACRRDMVNDLKTIKWHIVAECANDYGVPKFQIEKNVQSLTVLPLWGLDFLNPTHGILESSLDSAVVQRSFDTRTADIKKNFLPILTSLVKCTRTLHLTRQHIEEATQALVDLNTYFESTRNWNDVWSSDIVKQKWRELWLDDDVEDMLTISQWWDFERPTILQLDQALNMWSRYLFIFSIPVPEQIPDVFQASHHFTGATYGILCKVKRKCTLHVWDHCISFRELTTFMSSAVSFDTPFINSSLISLGHLSCVLLEHHADVVLPCCDYFNPGWEVELGTAEGNLGHRRTFARKIDPVVNGICNMEKFEPIKTIKTDKPTVVMLSHIQYVKDIKNAIVATDLIVNKWGFTDYRLHIYGNMERAASISAECQELIASKGLREHCILKGLGNPSLVLQDAWLFLNSSISEGLPLAMGEAALTGVPVVCTDVGASFCVVTDRETGDRFSEVVPPNDPESLARAQISVMGLLGRWSAYADDDPNTPAPVLAYPTPSPEQVQQISQRIYAKTEQRRRLGMLGRENVLKNFSEERYLREHEQMLWIGKHRSGSYRATQRKAELARPGILNEWYTHEKMGSSASLLPPRRNPRLSPQSWVSFSSEMEKKGYSSSPLSSRPSSVRELFRKPPTKPW</sequence>
<keyword evidence="3" id="KW-0472">Membrane</keyword>
<accession>A0A1Y2A904</accession>
<reference evidence="5 6" key="1">
    <citation type="submission" date="2016-07" db="EMBL/GenBank/DDBJ databases">
        <title>Pervasive Adenine N6-methylation of Active Genes in Fungi.</title>
        <authorList>
            <consortium name="DOE Joint Genome Institute"/>
            <person name="Mondo S.J."/>
            <person name="Dannebaum R.O."/>
            <person name="Kuo R.C."/>
            <person name="Labutti K."/>
            <person name="Haridas S."/>
            <person name="Kuo A."/>
            <person name="Salamov A."/>
            <person name="Ahrendt S.R."/>
            <person name="Lipzen A."/>
            <person name="Sullivan W."/>
            <person name="Andreopoulos W.B."/>
            <person name="Clum A."/>
            <person name="Lindquist E."/>
            <person name="Daum C."/>
            <person name="Ramamoorthy G.K."/>
            <person name="Gryganskyi A."/>
            <person name="Culley D."/>
            <person name="Magnuson J.K."/>
            <person name="James T.Y."/>
            <person name="O'Malley M.A."/>
            <person name="Stajich J.E."/>
            <person name="Spatafora J.W."/>
            <person name="Visel A."/>
            <person name="Grigoriev I.V."/>
        </authorList>
    </citation>
    <scope>NUCLEOTIDE SEQUENCE [LARGE SCALE GENOMIC DNA]</scope>
    <source>
        <strain evidence="5 6">CBS 115471</strain>
    </source>
</reference>
<dbReference type="Pfam" id="PF00534">
    <property type="entry name" value="Glycos_transf_1"/>
    <property type="match status" value="1"/>
</dbReference>
<keyword evidence="3" id="KW-1133">Transmembrane helix</keyword>
<proteinExistence type="predicted"/>
<dbReference type="STRING" id="1231657.A0A1Y2A904"/>
<feature type="transmembrane region" description="Helical" evidence="3">
    <location>
        <begin position="1302"/>
        <end position="1321"/>
    </location>
</feature>
<dbReference type="Gene3D" id="3.40.50.2000">
    <property type="entry name" value="Glycogen Phosphorylase B"/>
    <property type="match status" value="1"/>
</dbReference>
<keyword evidence="3" id="KW-0812">Transmembrane</keyword>
<organism evidence="5 6">
    <name type="scientific">Clohesyomyces aquaticus</name>
    <dbReference type="NCBI Taxonomy" id="1231657"/>
    <lineage>
        <taxon>Eukaryota</taxon>
        <taxon>Fungi</taxon>
        <taxon>Dikarya</taxon>
        <taxon>Ascomycota</taxon>
        <taxon>Pezizomycotina</taxon>
        <taxon>Dothideomycetes</taxon>
        <taxon>Pleosporomycetidae</taxon>
        <taxon>Pleosporales</taxon>
        <taxon>Lindgomycetaceae</taxon>
        <taxon>Clohesyomyces</taxon>
    </lineage>
</organism>
<dbReference type="SUPFAM" id="SSF53756">
    <property type="entry name" value="UDP-Glycosyltransferase/glycogen phosphorylase"/>
    <property type="match status" value="1"/>
</dbReference>
<gene>
    <name evidence="5" type="ORF">BCR34DRAFT_595815</name>
</gene>
<comment type="caution">
    <text evidence="5">The sequence shown here is derived from an EMBL/GenBank/DDBJ whole genome shotgun (WGS) entry which is preliminary data.</text>
</comment>
<feature type="transmembrane region" description="Helical" evidence="3">
    <location>
        <begin position="958"/>
        <end position="981"/>
    </location>
</feature>
<protein>
    <submittedName>
        <fullName evidence="5">Putative glycosyl transferase</fullName>
    </submittedName>
</protein>
<evidence type="ECO:0000256" key="1">
    <source>
        <dbReference type="ARBA" id="ARBA00022676"/>
    </source>
</evidence>
<dbReference type="InterPro" id="IPR001296">
    <property type="entry name" value="Glyco_trans_1"/>
</dbReference>
<feature type="domain" description="Glycosyl transferase family 1" evidence="4">
    <location>
        <begin position="2513"/>
        <end position="2671"/>
    </location>
</feature>
<dbReference type="Proteomes" id="UP000193144">
    <property type="component" value="Unassembled WGS sequence"/>
</dbReference>